<dbReference type="InterPro" id="IPR006016">
    <property type="entry name" value="UspA"/>
</dbReference>
<reference evidence="3 4" key="1">
    <citation type="submission" date="2018-09" db="EMBL/GenBank/DDBJ databases">
        <title>Genomic Encyclopedia of Archaeal and Bacterial Type Strains, Phase II (KMG-II): from individual species to whole genera.</title>
        <authorList>
            <person name="Goeker M."/>
        </authorList>
    </citation>
    <scope>NUCLEOTIDE SEQUENCE [LARGE SCALE GENOMIC DNA]</scope>
    <source>
        <strain evidence="3 4">DSM 13151</strain>
    </source>
</reference>
<dbReference type="PANTHER" id="PTHR46268:SF6">
    <property type="entry name" value="UNIVERSAL STRESS PROTEIN UP12"/>
    <property type="match status" value="1"/>
</dbReference>
<name>A0A3R7HGJ3_9EURY</name>
<evidence type="ECO:0000256" key="1">
    <source>
        <dbReference type="ARBA" id="ARBA00008791"/>
    </source>
</evidence>
<dbReference type="SUPFAM" id="SSF52402">
    <property type="entry name" value="Adenine nucleotide alpha hydrolases-like"/>
    <property type="match status" value="1"/>
</dbReference>
<dbReference type="OrthoDB" id="307404at2157"/>
<feature type="domain" description="UspA" evidence="2">
    <location>
        <begin position="3"/>
        <end position="138"/>
    </location>
</feature>
<proteinExistence type="inferred from homology"/>
<dbReference type="Gene3D" id="3.40.50.620">
    <property type="entry name" value="HUPs"/>
    <property type="match status" value="1"/>
</dbReference>
<comment type="similarity">
    <text evidence="1">Belongs to the universal stress protein A family.</text>
</comment>
<comment type="caution">
    <text evidence="3">The sequence shown here is derived from an EMBL/GenBank/DDBJ whole genome shotgun (WGS) entry which is preliminary data.</text>
</comment>
<protein>
    <submittedName>
        <fullName evidence="3">Nucleotide-binding universal stress UspA family protein</fullName>
    </submittedName>
</protein>
<evidence type="ECO:0000259" key="2">
    <source>
        <dbReference type="Pfam" id="PF00582"/>
    </source>
</evidence>
<keyword evidence="4" id="KW-1185">Reference proteome</keyword>
<dbReference type="PANTHER" id="PTHR46268">
    <property type="entry name" value="STRESS RESPONSE PROTEIN NHAX"/>
    <property type="match status" value="1"/>
</dbReference>
<organism evidence="3 4">
    <name type="scientific">Halopiger aswanensis</name>
    <dbReference type="NCBI Taxonomy" id="148449"/>
    <lineage>
        <taxon>Archaea</taxon>
        <taxon>Methanobacteriati</taxon>
        <taxon>Methanobacteriota</taxon>
        <taxon>Stenosarchaea group</taxon>
        <taxon>Halobacteria</taxon>
        <taxon>Halobacteriales</taxon>
        <taxon>Natrialbaceae</taxon>
        <taxon>Halopiger</taxon>
    </lineage>
</organism>
<dbReference type="AlphaFoldDB" id="A0A3R7HGJ3"/>
<dbReference type="Pfam" id="PF00582">
    <property type="entry name" value="Usp"/>
    <property type="match status" value="1"/>
</dbReference>
<dbReference type="CDD" id="cd00293">
    <property type="entry name" value="USP-like"/>
    <property type="match status" value="1"/>
</dbReference>
<sequence>MVIVAAISDSDQSLAIAAEADKLARAFGDELHFVHVIEETEYTRIVEKQSDMRDTGTGSVEDNEAARAASGIEEVVSSDYEIVGRVGNPGKKVVEYADEVDARYLVVGGRSRSPVGKAVFGSVTQSILLNTDRPVVTVTEQET</sequence>
<dbReference type="EMBL" id="RAPO01000004">
    <property type="protein sequence ID" value="RKD89181.1"/>
    <property type="molecule type" value="Genomic_DNA"/>
</dbReference>
<dbReference type="RefSeq" id="WP_120246329.1">
    <property type="nucleotide sequence ID" value="NZ_RAPO01000004.1"/>
</dbReference>
<evidence type="ECO:0000313" key="3">
    <source>
        <dbReference type="EMBL" id="RKD89181.1"/>
    </source>
</evidence>
<evidence type="ECO:0000313" key="4">
    <source>
        <dbReference type="Proteomes" id="UP000283805"/>
    </source>
</evidence>
<gene>
    <name evidence="3" type="ORF">ATJ93_4008</name>
</gene>
<accession>A0A3R7HGJ3</accession>
<dbReference type="InterPro" id="IPR014729">
    <property type="entry name" value="Rossmann-like_a/b/a_fold"/>
</dbReference>
<dbReference type="Proteomes" id="UP000283805">
    <property type="component" value="Unassembled WGS sequence"/>
</dbReference>